<dbReference type="AlphaFoldDB" id="A0A226D1A5"/>
<comment type="caution">
    <text evidence="1">The sequence shown here is derived from an EMBL/GenBank/DDBJ whole genome shotgun (WGS) entry which is preliminary data.</text>
</comment>
<protein>
    <submittedName>
        <fullName evidence="1">Uncharacterized protein</fullName>
    </submittedName>
</protein>
<keyword evidence="2" id="KW-1185">Reference proteome</keyword>
<evidence type="ECO:0000313" key="1">
    <source>
        <dbReference type="EMBL" id="OXA38840.1"/>
    </source>
</evidence>
<proteinExistence type="predicted"/>
<reference evidence="1 2" key="1">
    <citation type="submission" date="2015-12" db="EMBL/GenBank/DDBJ databases">
        <title>The genome of Folsomia candida.</title>
        <authorList>
            <person name="Faddeeva A."/>
            <person name="Derks M.F."/>
            <person name="Anvar Y."/>
            <person name="Smit S."/>
            <person name="Van Straalen N."/>
            <person name="Roelofs D."/>
        </authorList>
    </citation>
    <scope>NUCLEOTIDE SEQUENCE [LARGE SCALE GENOMIC DNA]</scope>
    <source>
        <strain evidence="1 2">VU population</strain>
        <tissue evidence="1">Whole body</tissue>
    </source>
</reference>
<sequence>MRRTTDWAPTKKKPRKKLTKFQSRLKAWEENGSKLRPNHLLVAVTGLNRAERLKTYATPLYVGRREYNKRQARRCKNFTGIKKERIMANYPVAKKDLVEQGCKDALEKTLRRRLSLMKQKIAKPTLVMITPHQELMLQAAGNMIPETKPSIYHYYSE</sequence>
<evidence type="ECO:0000313" key="2">
    <source>
        <dbReference type="Proteomes" id="UP000198287"/>
    </source>
</evidence>
<dbReference type="Proteomes" id="UP000198287">
    <property type="component" value="Unassembled WGS sequence"/>
</dbReference>
<accession>A0A226D1A5</accession>
<name>A0A226D1A5_FOLCA</name>
<gene>
    <name evidence="1" type="ORF">Fcan01_26491</name>
</gene>
<dbReference type="EMBL" id="LNIX01000043">
    <property type="protein sequence ID" value="OXA38840.1"/>
    <property type="molecule type" value="Genomic_DNA"/>
</dbReference>
<organism evidence="1 2">
    <name type="scientific">Folsomia candida</name>
    <name type="common">Springtail</name>
    <dbReference type="NCBI Taxonomy" id="158441"/>
    <lineage>
        <taxon>Eukaryota</taxon>
        <taxon>Metazoa</taxon>
        <taxon>Ecdysozoa</taxon>
        <taxon>Arthropoda</taxon>
        <taxon>Hexapoda</taxon>
        <taxon>Collembola</taxon>
        <taxon>Entomobryomorpha</taxon>
        <taxon>Isotomoidea</taxon>
        <taxon>Isotomidae</taxon>
        <taxon>Proisotominae</taxon>
        <taxon>Folsomia</taxon>
    </lineage>
</organism>